<reference evidence="5" key="1">
    <citation type="journal article" date="2023" name="Comput. Struct. Biotechnol. J.">
        <title>Discovery of a novel marine Bacteroidetes with a rich repertoire of carbohydrate-active enzymes.</title>
        <authorList>
            <person name="Chen B."/>
            <person name="Liu G."/>
            <person name="Chen Q."/>
            <person name="Wang H."/>
            <person name="Liu L."/>
            <person name="Tang K."/>
        </authorList>
    </citation>
    <scope>NUCLEOTIDE SEQUENCE</scope>
    <source>
        <strain evidence="5">TK19036</strain>
    </source>
</reference>
<keyword evidence="2" id="KW-0285">Flavoprotein</keyword>
<dbReference type="PIRSF" id="PIRSF000136">
    <property type="entry name" value="LGO_GLO"/>
    <property type="match status" value="1"/>
</dbReference>
<dbReference type="GO" id="GO:0003885">
    <property type="term" value="F:D-arabinono-1,4-lactone oxidase activity"/>
    <property type="evidence" value="ECO:0007669"/>
    <property type="project" value="InterPro"/>
</dbReference>
<dbReference type="PANTHER" id="PTHR43762:SF1">
    <property type="entry name" value="D-ARABINONO-1,4-LACTONE OXIDASE"/>
    <property type="match status" value="1"/>
</dbReference>
<gene>
    <name evidence="5" type="ORF">K4G66_08435</name>
</gene>
<dbReference type="Gene3D" id="3.30.465.10">
    <property type="match status" value="1"/>
</dbReference>
<accession>A0AA49GUJ8</accession>
<protein>
    <submittedName>
        <fullName evidence="5">FAD-binding protein</fullName>
    </submittedName>
</protein>
<dbReference type="AlphaFoldDB" id="A0AA49GUJ8"/>
<dbReference type="InterPro" id="IPR006094">
    <property type="entry name" value="Oxid_FAD_bind_N"/>
</dbReference>
<dbReference type="InterPro" id="IPR016166">
    <property type="entry name" value="FAD-bd_PCMH"/>
</dbReference>
<evidence type="ECO:0000313" key="5">
    <source>
        <dbReference type="EMBL" id="WKN38729.1"/>
    </source>
</evidence>
<evidence type="ECO:0000256" key="3">
    <source>
        <dbReference type="ARBA" id="ARBA00023002"/>
    </source>
</evidence>
<dbReference type="EMBL" id="CP120682">
    <property type="protein sequence ID" value="WKN38729.1"/>
    <property type="molecule type" value="Genomic_DNA"/>
</dbReference>
<sequence>MKTRNRITWSNVIKKHQVEPFKYLTPGSLEDIVAAVQEAEACGHRIRAVGSGHSYSDIAITDGHLVDMSRLNRLLELDKDRLHLHHQEKYLVEVEGGITVEKLNRQLDRQRLALINMGAIDEQTISGAIATGTHGSGRNLPAMSGMVRSLMMVATEGKKYRIEPSEGFTDPNQHKEADTELIQDDDTFYSAVVSMGCMGIVYSYILEVRPRYWLYENRCAEKWSEVRQKLADGSMFDDYPILINGQKVERPIRSVFIVVNPYEKDGDHTCMVARTFEVDRFQFRTLRDRTRNILATIVSNIPLAYRISLFVVNNLPKLVPAALERSMTALKDTTYVHKSYKVLFQGFEYVASQGHGAEFAYNRHETTYLDVMDKIFAKVAQLSEKYKLYPSSAPTLRFVKSSPIYLTPEHETDVCYIGNPVLVRQKGATLILNEYQDINLEAGGKPHWGKITNRLEGRTELIRQWYPKFETWRQVMLRFNPNRTFLNSFAERMRLDEP</sequence>
<dbReference type="PROSITE" id="PS51387">
    <property type="entry name" value="FAD_PCMH"/>
    <property type="match status" value="1"/>
</dbReference>
<dbReference type="InterPro" id="IPR007173">
    <property type="entry name" value="ALO_C"/>
</dbReference>
<organism evidence="5">
    <name type="scientific">Roseihalotalea indica</name>
    <dbReference type="NCBI Taxonomy" id="2867963"/>
    <lineage>
        <taxon>Bacteria</taxon>
        <taxon>Pseudomonadati</taxon>
        <taxon>Bacteroidota</taxon>
        <taxon>Cytophagia</taxon>
        <taxon>Cytophagales</taxon>
        <taxon>Catalimonadaceae</taxon>
        <taxon>Roseihalotalea</taxon>
    </lineage>
</organism>
<dbReference type="PROSITE" id="PS00862">
    <property type="entry name" value="OX2_COVAL_FAD"/>
    <property type="match status" value="1"/>
</dbReference>
<dbReference type="InterPro" id="IPR036318">
    <property type="entry name" value="FAD-bd_PCMH-like_sf"/>
</dbReference>
<keyword evidence="3" id="KW-0560">Oxidoreductase</keyword>
<comment type="similarity">
    <text evidence="1">Belongs to the oxygen-dependent FAD-linked oxidoreductase family.</text>
</comment>
<dbReference type="Pfam" id="PF04030">
    <property type="entry name" value="ALO"/>
    <property type="match status" value="1"/>
</dbReference>
<dbReference type="GO" id="GO:0016020">
    <property type="term" value="C:membrane"/>
    <property type="evidence" value="ECO:0007669"/>
    <property type="project" value="InterPro"/>
</dbReference>
<feature type="domain" description="FAD-binding PCMH-type" evidence="4">
    <location>
        <begin position="16"/>
        <end position="211"/>
    </location>
</feature>
<evidence type="ECO:0000256" key="2">
    <source>
        <dbReference type="ARBA" id="ARBA00022827"/>
    </source>
</evidence>
<keyword evidence="2" id="KW-0274">FAD</keyword>
<evidence type="ECO:0000259" key="4">
    <source>
        <dbReference type="PROSITE" id="PS51387"/>
    </source>
</evidence>
<dbReference type="InterPro" id="IPR006093">
    <property type="entry name" value="Oxy_OxRdtase_FAD_BS"/>
</dbReference>
<reference evidence="5" key="2">
    <citation type="journal article" date="2024" name="Antonie Van Leeuwenhoek">
        <title>Roseihalotalea indica gen. nov., sp. nov., a halophilic Bacteroidetes from mesopelagic Southwest Indian Ocean with higher carbohydrate metabolic potential.</title>
        <authorList>
            <person name="Chen B."/>
            <person name="Zhang M."/>
            <person name="Lin D."/>
            <person name="Ye J."/>
            <person name="Tang K."/>
        </authorList>
    </citation>
    <scope>NUCLEOTIDE SEQUENCE</scope>
    <source>
        <strain evidence="5">TK19036</strain>
    </source>
</reference>
<dbReference type="Gene3D" id="3.30.43.10">
    <property type="entry name" value="Uridine Diphospho-n-acetylenolpyruvylglucosamine Reductase, domain 2"/>
    <property type="match status" value="1"/>
</dbReference>
<dbReference type="GO" id="GO:0071949">
    <property type="term" value="F:FAD binding"/>
    <property type="evidence" value="ECO:0007669"/>
    <property type="project" value="InterPro"/>
</dbReference>
<dbReference type="Pfam" id="PF01565">
    <property type="entry name" value="FAD_binding_4"/>
    <property type="match status" value="1"/>
</dbReference>
<dbReference type="Gene3D" id="3.30.70.2520">
    <property type="match status" value="1"/>
</dbReference>
<proteinExistence type="inferred from homology"/>
<dbReference type="InterPro" id="IPR010031">
    <property type="entry name" value="FAD_lactone_oxidase-like"/>
</dbReference>
<name>A0AA49GUJ8_9BACT</name>
<dbReference type="InterPro" id="IPR016167">
    <property type="entry name" value="FAD-bd_PCMH_sub1"/>
</dbReference>
<dbReference type="PANTHER" id="PTHR43762">
    <property type="entry name" value="L-GULONOLACTONE OXIDASE"/>
    <property type="match status" value="1"/>
</dbReference>
<dbReference type="InterPro" id="IPR016169">
    <property type="entry name" value="FAD-bd_PCMH_sub2"/>
</dbReference>
<dbReference type="SUPFAM" id="SSF56176">
    <property type="entry name" value="FAD-binding/transporter-associated domain-like"/>
    <property type="match status" value="1"/>
</dbReference>
<evidence type="ECO:0000256" key="1">
    <source>
        <dbReference type="ARBA" id="ARBA00005466"/>
    </source>
</evidence>